<keyword evidence="2" id="KW-0863">Zinc-finger</keyword>
<dbReference type="Pfam" id="PF05485">
    <property type="entry name" value="THAP"/>
    <property type="match status" value="1"/>
</dbReference>
<name>A0A0L0GC71_9EUKA</name>
<evidence type="ECO:0000256" key="3">
    <source>
        <dbReference type="ARBA" id="ARBA00022833"/>
    </source>
</evidence>
<dbReference type="InterPro" id="IPR006612">
    <property type="entry name" value="THAP_Znf"/>
</dbReference>
<keyword evidence="3" id="KW-0862">Zinc</keyword>
<feature type="region of interest" description="Disordered" evidence="5">
    <location>
        <begin position="96"/>
        <end position="137"/>
    </location>
</feature>
<accession>A0A0L0GC71</accession>
<dbReference type="SUPFAM" id="SSF57716">
    <property type="entry name" value="Glucocorticoid receptor-like (DNA-binding domain)"/>
    <property type="match status" value="1"/>
</dbReference>
<evidence type="ECO:0000256" key="4">
    <source>
        <dbReference type="ARBA" id="ARBA00023125"/>
    </source>
</evidence>
<sequence length="203" mass="23447">MCSAVWCKAKSTKENRAVQVPKKEEIRKQWLEKINPNYTEEDLIKELRVCHRHFKPEQLHVVSKYKKVLKGELPMSFEEERLYYLYIGDTQMSETLMNSPPKRAGAGQRSQTNPVPLPAEAPSLPEGTSVQPSSILSDSSNSVYQSVLQEKNDRINSLVKESATFMDNNSKLKIENERLRSALIQMDRMARQLLREDEETMLF</sequence>
<dbReference type="EMBL" id="KQ241680">
    <property type="protein sequence ID" value="KNC85863.1"/>
    <property type="molecule type" value="Genomic_DNA"/>
</dbReference>
<protein>
    <recommendedName>
        <fullName evidence="6">THAP-type domain-containing protein</fullName>
    </recommendedName>
</protein>
<evidence type="ECO:0000256" key="1">
    <source>
        <dbReference type="ARBA" id="ARBA00022723"/>
    </source>
</evidence>
<keyword evidence="4" id="KW-0238">DNA-binding</keyword>
<gene>
    <name evidence="7" type="ORF">SARC_01972</name>
</gene>
<dbReference type="Proteomes" id="UP000054560">
    <property type="component" value="Unassembled WGS sequence"/>
</dbReference>
<evidence type="ECO:0000313" key="8">
    <source>
        <dbReference type="Proteomes" id="UP000054560"/>
    </source>
</evidence>
<evidence type="ECO:0000256" key="2">
    <source>
        <dbReference type="ARBA" id="ARBA00022771"/>
    </source>
</evidence>
<keyword evidence="8" id="KW-1185">Reference proteome</keyword>
<proteinExistence type="predicted"/>
<evidence type="ECO:0000313" key="7">
    <source>
        <dbReference type="EMBL" id="KNC85863.1"/>
    </source>
</evidence>
<evidence type="ECO:0000256" key="5">
    <source>
        <dbReference type="SAM" id="MobiDB-lite"/>
    </source>
</evidence>
<keyword evidence="1" id="KW-0479">Metal-binding</keyword>
<dbReference type="Gene3D" id="6.20.210.20">
    <property type="entry name" value="THAP domain"/>
    <property type="match status" value="1"/>
</dbReference>
<reference evidence="7 8" key="1">
    <citation type="submission" date="2011-02" db="EMBL/GenBank/DDBJ databases">
        <title>The Genome Sequence of Sphaeroforma arctica JP610.</title>
        <authorList>
            <consortium name="The Broad Institute Genome Sequencing Platform"/>
            <person name="Russ C."/>
            <person name="Cuomo C."/>
            <person name="Young S.K."/>
            <person name="Zeng Q."/>
            <person name="Gargeya S."/>
            <person name="Alvarado L."/>
            <person name="Berlin A."/>
            <person name="Chapman S.B."/>
            <person name="Chen Z."/>
            <person name="Freedman E."/>
            <person name="Gellesch M."/>
            <person name="Goldberg J."/>
            <person name="Griggs A."/>
            <person name="Gujja S."/>
            <person name="Heilman E."/>
            <person name="Heiman D."/>
            <person name="Howarth C."/>
            <person name="Mehta T."/>
            <person name="Neiman D."/>
            <person name="Pearson M."/>
            <person name="Roberts A."/>
            <person name="Saif S."/>
            <person name="Shea T."/>
            <person name="Shenoy N."/>
            <person name="Sisk P."/>
            <person name="Stolte C."/>
            <person name="Sykes S."/>
            <person name="White J."/>
            <person name="Yandava C."/>
            <person name="Burger G."/>
            <person name="Gray M.W."/>
            <person name="Holland P.W.H."/>
            <person name="King N."/>
            <person name="Lang F.B.F."/>
            <person name="Roger A.J."/>
            <person name="Ruiz-Trillo I."/>
            <person name="Haas B."/>
            <person name="Nusbaum C."/>
            <person name="Birren B."/>
        </authorList>
    </citation>
    <scope>NUCLEOTIDE SEQUENCE [LARGE SCALE GENOMIC DNA]</scope>
    <source>
        <strain evidence="7 8">JP610</strain>
    </source>
</reference>
<feature type="domain" description="THAP-type" evidence="6">
    <location>
        <begin position="1"/>
        <end position="77"/>
    </location>
</feature>
<dbReference type="InterPro" id="IPR038441">
    <property type="entry name" value="THAP_Znf_sf"/>
</dbReference>
<feature type="compositionally biased region" description="Polar residues" evidence="5">
    <location>
        <begin position="126"/>
        <end position="137"/>
    </location>
</feature>
<dbReference type="RefSeq" id="XP_014159765.1">
    <property type="nucleotide sequence ID" value="XM_014304290.1"/>
</dbReference>
<evidence type="ECO:0000259" key="6">
    <source>
        <dbReference type="PROSITE" id="PS50950"/>
    </source>
</evidence>
<dbReference type="GeneID" id="25902476"/>
<dbReference type="GO" id="GO:0003677">
    <property type="term" value="F:DNA binding"/>
    <property type="evidence" value="ECO:0007669"/>
    <property type="project" value="UniProtKB-KW"/>
</dbReference>
<dbReference type="PROSITE" id="PS50950">
    <property type="entry name" value="ZF_THAP"/>
    <property type="match status" value="1"/>
</dbReference>
<organism evidence="7 8">
    <name type="scientific">Sphaeroforma arctica JP610</name>
    <dbReference type="NCBI Taxonomy" id="667725"/>
    <lineage>
        <taxon>Eukaryota</taxon>
        <taxon>Ichthyosporea</taxon>
        <taxon>Ichthyophonida</taxon>
        <taxon>Sphaeroforma</taxon>
    </lineage>
</organism>
<dbReference type="GO" id="GO:0008270">
    <property type="term" value="F:zinc ion binding"/>
    <property type="evidence" value="ECO:0007669"/>
    <property type="project" value="UniProtKB-KW"/>
</dbReference>
<dbReference type="AlphaFoldDB" id="A0A0L0GC71"/>